<dbReference type="Proteomes" id="UP001162741">
    <property type="component" value="Chromosome"/>
</dbReference>
<dbReference type="RefSeq" id="WP_244844016.1">
    <property type="nucleotide sequence ID" value="NZ_CP107006.1"/>
</dbReference>
<evidence type="ECO:0000313" key="1">
    <source>
        <dbReference type="EMBL" id="UYQ92137.1"/>
    </source>
</evidence>
<protein>
    <submittedName>
        <fullName evidence="1">Uncharacterized protein</fullName>
    </submittedName>
</protein>
<proteinExistence type="predicted"/>
<accession>A0ABY6J0H1</accession>
<dbReference type="EMBL" id="CP107006">
    <property type="protein sequence ID" value="UYQ92137.1"/>
    <property type="molecule type" value="Genomic_DNA"/>
</dbReference>
<evidence type="ECO:0000313" key="2">
    <source>
        <dbReference type="Proteomes" id="UP001162741"/>
    </source>
</evidence>
<gene>
    <name evidence="1" type="ORF">MKQ68_18785</name>
</gene>
<sequence>MVTYYERSADTIAIEYGAGEYLMDFHEHHNKLCKRYKASEGLTTNEIRMKIKAQAQLNKAEF</sequence>
<name>A0ABY6J0H1_9BACT</name>
<reference evidence="1" key="1">
    <citation type="submission" date="2022-10" db="EMBL/GenBank/DDBJ databases">
        <title>Chitinophaga sp. nov., isolated from soil.</title>
        <authorList>
            <person name="Jeon C.O."/>
        </authorList>
    </citation>
    <scope>NUCLEOTIDE SEQUENCE</scope>
    <source>
        <strain evidence="1">R8</strain>
    </source>
</reference>
<keyword evidence="2" id="KW-1185">Reference proteome</keyword>
<organism evidence="1 2">
    <name type="scientific">Chitinophaga horti</name>
    <dbReference type="NCBI Taxonomy" id="2920382"/>
    <lineage>
        <taxon>Bacteria</taxon>
        <taxon>Pseudomonadati</taxon>
        <taxon>Bacteroidota</taxon>
        <taxon>Chitinophagia</taxon>
        <taxon>Chitinophagales</taxon>
        <taxon>Chitinophagaceae</taxon>
        <taxon>Chitinophaga</taxon>
    </lineage>
</organism>